<name>A0A9P6JA61_9FUNG</name>
<accession>A0A9P6JA61</accession>
<organism evidence="2 3">
    <name type="scientific">Modicella reniformis</name>
    <dbReference type="NCBI Taxonomy" id="1440133"/>
    <lineage>
        <taxon>Eukaryota</taxon>
        <taxon>Fungi</taxon>
        <taxon>Fungi incertae sedis</taxon>
        <taxon>Mucoromycota</taxon>
        <taxon>Mortierellomycotina</taxon>
        <taxon>Mortierellomycetes</taxon>
        <taxon>Mortierellales</taxon>
        <taxon>Mortierellaceae</taxon>
        <taxon>Modicella</taxon>
    </lineage>
</organism>
<dbReference type="Proteomes" id="UP000749646">
    <property type="component" value="Unassembled WGS sequence"/>
</dbReference>
<protein>
    <submittedName>
        <fullName evidence="2">Uncharacterized protein</fullName>
    </submittedName>
</protein>
<feature type="compositionally biased region" description="Basic and acidic residues" evidence="1">
    <location>
        <begin position="83"/>
        <end position="92"/>
    </location>
</feature>
<sequence>MPIASPSFSSCANSTLTLAATTRPFLASPKCSGAESPVFDAHGDVSEQEDGNPSDQDSLLSRRVSRPFRRRKSTHQTFDSVEEDRNGESKQEVGEINIAVNDDVKMEDEDQDELLKAIYRERTQQYEKLLEFFADELKQPQGYLTDLVK</sequence>
<evidence type="ECO:0000313" key="3">
    <source>
        <dbReference type="Proteomes" id="UP000749646"/>
    </source>
</evidence>
<comment type="caution">
    <text evidence="2">The sequence shown here is derived from an EMBL/GenBank/DDBJ whole genome shotgun (WGS) entry which is preliminary data.</text>
</comment>
<feature type="compositionally biased region" description="Basic residues" evidence="1">
    <location>
        <begin position="63"/>
        <end position="74"/>
    </location>
</feature>
<gene>
    <name evidence="2" type="ORF">BGZ65_000757</name>
</gene>
<dbReference type="AlphaFoldDB" id="A0A9P6JA61"/>
<evidence type="ECO:0000313" key="2">
    <source>
        <dbReference type="EMBL" id="KAF9965413.1"/>
    </source>
</evidence>
<dbReference type="EMBL" id="JAAAHW010005950">
    <property type="protein sequence ID" value="KAF9965413.1"/>
    <property type="molecule type" value="Genomic_DNA"/>
</dbReference>
<reference evidence="2" key="1">
    <citation type="journal article" date="2020" name="Fungal Divers.">
        <title>Resolving the Mortierellaceae phylogeny through synthesis of multi-gene phylogenetics and phylogenomics.</title>
        <authorList>
            <person name="Vandepol N."/>
            <person name="Liber J."/>
            <person name="Desiro A."/>
            <person name="Na H."/>
            <person name="Kennedy M."/>
            <person name="Barry K."/>
            <person name="Grigoriev I.V."/>
            <person name="Miller A.N."/>
            <person name="O'Donnell K."/>
            <person name="Stajich J.E."/>
            <person name="Bonito G."/>
        </authorList>
    </citation>
    <scope>NUCLEOTIDE SEQUENCE</scope>
    <source>
        <strain evidence="2">MES-2147</strain>
    </source>
</reference>
<proteinExistence type="predicted"/>
<evidence type="ECO:0000256" key="1">
    <source>
        <dbReference type="SAM" id="MobiDB-lite"/>
    </source>
</evidence>
<keyword evidence="3" id="KW-1185">Reference proteome</keyword>
<feature type="non-terminal residue" evidence="2">
    <location>
        <position position="149"/>
    </location>
</feature>
<feature type="region of interest" description="Disordered" evidence="1">
    <location>
        <begin position="27"/>
        <end position="92"/>
    </location>
</feature>